<dbReference type="Pfam" id="PF19306">
    <property type="entry name" value="WHD_Lhr"/>
    <property type="match status" value="1"/>
</dbReference>
<keyword evidence="8" id="KW-0413">Isomerase</keyword>
<feature type="compositionally biased region" description="Basic and acidic residues" evidence="9">
    <location>
        <begin position="380"/>
        <end position="404"/>
    </location>
</feature>
<evidence type="ECO:0000256" key="7">
    <source>
        <dbReference type="ARBA" id="ARBA00023204"/>
    </source>
</evidence>
<dbReference type="GO" id="GO:0006281">
    <property type="term" value="P:DNA repair"/>
    <property type="evidence" value="ECO:0007669"/>
    <property type="project" value="UniProtKB-KW"/>
</dbReference>
<keyword evidence="5" id="KW-0067">ATP-binding</keyword>
<proteinExistence type="predicted"/>
<dbReference type="InterPro" id="IPR052511">
    <property type="entry name" value="ATP-dep_Helicase"/>
</dbReference>
<evidence type="ECO:0000256" key="5">
    <source>
        <dbReference type="ARBA" id="ARBA00022840"/>
    </source>
</evidence>
<evidence type="ECO:0000256" key="8">
    <source>
        <dbReference type="ARBA" id="ARBA00023235"/>
    </source>
</evidence>
<dbReference type="Pfam" id="PF00270">
    <property type="entry name" value="DEAD"/>
    <property type="match status" value="1"/>
</dbReference>
<gene>
    <name evidence="12" type="ORF">DEO23_15710</name>
</gene>
<dbReference type="InterPro" id="IPR013701">
    <property type="entry name" value="Lhr-like_DEAD/DEAH_assoc"/>
</dbReference>
<name>A0A2U2RGE7_9MICO</name>
<evidence type="ECO:0000259" key="11">
    <source>
        <dbReference type="PROSITE" id="PS51194"/>
    </source>
</evidence>
<dbReference type="Proteomes" id="UP000245590">
    <property type="component" value="Unassembled WGS sequence"/>
</dbReference>
<reference evidence="12 13" key="1">
    <citation type="submission" date="2018-05" db="EMBL/GenBank/DDBJ databases">
        <title>Brachybacterium sp. M1HQ-2T, whole genome shotgun sequence.</title>
        <authorList>
            <person name="Tuo L."/>
        </authorList>
    </citation>
    <scope>NUCLEOTIDE SEQUENCE [LARGE SCALE GENOMIC DNA]</scope>
    <source>
        <strain evidence="12 13">M1HQ-2</strain>
    </source>
</reference>
<dbReference type="Pfam" id="PF23235">
    <property type="entry name" value="WHD_3rd_Lhr"/>
    <property type="match status" value="1"/>
</dbReference>
<evidence type="ECO:0000313" key="13">
    <source>
        <dbReference type="Proteomes" id="UP000245590"/>
    </source>
</evidence>
<dbReference type="SMART" id="SM00487">
    <property type="entry name" value="DEXDc"/>
    <property type="match status" value="1"/>
</dbReference>
<dbReference type="SMART" id="SM00490">
    <property type="entry name" value="HELICc"/>
    <property type="match status" value="1"/>
</dbReference>
<dbReference type="Gene3D" id="3.40.50.300">
    <property type="entry name" value="P-loop containing nucleotide triphosphate hydrolases"/>
    <property type="match status" value="2"/>
</dbReference>
<dbReference type="GO" id="GO:0003677">
    <property type="term" value="F:DNA binding"/>
    <property type="evidence" value="ECO:0007669"/>
    <property type="project" value="UniProtKB-KW"/>
</dbReference>
<keyword evidence="1" id="KW-0547">Nucleotide-binding</keyword>
<dbReference type="GO" id="GO:0004386">
    <property type="term" value="F:helicase activity"/>
    <property type="evidence" value="ECO:0007669"/>
    <property type="project" value="UniProtKB-KW"/>
</dbReference>
<dbReference type="Pfam" id="PF23234">
    <property type="entry name" value="WHD_4th_Lhr"/>
    <property type="match status" value="1"/>
</dbReference>
<accession>A0A2U2RGE7</accession>
<keyword evidence="3" id="KW-0378">Hydrolase</keyword>
<dbReference type="InterPro" id="IPR045628">
    <property type="entry name" value="Lhr_WH_dom"/>
</dbReference>
<dbReference type="InterPro" id="IPR055368">
    <property type="entry name" value="WH3_Lhr"/>
</dbReference>
<organism evidence="12 13">
    <name type="scientific">Brachybacterium endophyticum</name>
    <dbReference type="NCBI Taxonomy" id="2182385"/>
    <lineage>
        <taxon>Bacteria</taxon>
        <taxon>Bacillati</taxon>
        <taxon>Actinomycetota</taxon>
        <taxon>Actinomycetes</taxon>
        <taxon>Micrococcales</taxon>
        <taxon>Dermabacteraceae</taxon>
        <taxon>Brachybacterium</taxon>
    </lineage>
</organism>
<dbReference type="SUPFAM" id="SSF52540">
    <property type="entry name" value="P-loop containing nucleoside triphosphate hydrolases"/>
    <property type="match status" value="1"/>
</dbReference>
<feature type="region of interest" description="Disordered" evidence="9">
    <location>
        <begin position="356"/>
        <end position="404"/>
    </location>
</feature>
<sequence length="1610" mass="172640">MVTAHGRAAAPDGARREDDGNGDASRQGSVPARFSPATRAWFEESFSAPTPAQDGAWESIGRDQDTLVVAPTGSGKTLAAFLSAIDDLAFAPSREPAAPEGPTRTTPARDAPARTSVLYVSPLKALGVDVERNLTSPLVGTMRAAQRLGIEHRELRVGVRTGDTPQAERRRLLAQPPDILITTPESLFLMLSSNARETLTGVRTVILDEVHAVAGTKRGVHLALSLARLDAMLEQPAQRIGLSATVEPVDEVAAFLTGTGRGREVGVVRPPSSKSWDLSVRLPVPDLSAIEPPADAVDEDDVSGTIWPHVERAVLAEVLAHRSTIVFTNSRRQAERLTSKLNTLHRRQLTGDAAAHALGADGPSDLVAGPGAGAAGGEQETAREDVEDVARAHHGSMSKDTRASIEDQLKSGRLRCVVATSSLELGIDMGAVDLVIQVETPFSVSSLLQRIGRAGHDVGAVSHGVIHPLHAADIVRAAVTVREAVEGRIEPLAVPRNALDVLAQQTLSAALAEDLDVEGWFDLVRTAHPYRALPRSVFDQTVDLLAGRYPSTAFSELRPRLVHDHEAGTLQARPGSQRLVVTSGGTIPDRGLYPVHLVAAEGDTQPRRVGELDEEMVYESRRGDVITLGTSSWRIEEITADRVTVSPAFGLTGRIPFWHGDGAGRPATLGRAIATAQSELAEKPAETARSELAGLGLDENASSALLEHLDEQKQATGIVPGPDQLVVERFLDELGDWRVVLHCSLGQRITGPWSLAVGARVEERYGLDGQVMAADDGIVLRIPHGEDPPGADLFVFTPEEIDEEVRRLVGSSALFAARFRECAARALLLPRRDPRSRAPLWQQRQRAAHLLEVARPYAQFPIMLEAARECLQDVYDLPALVELMRGIGQRRVQVREVETESPSPFARSLLFGYLAQFIYDTDAPLAERRTAALALDQSLLAELLGSVSLRELLDADVITEVEERAQGLTTERALRGTENAADALRRLGPLTHAEIAARCGEGVEPEGIVRELLEARRAITMRIGGREYLAAIEDAGLLRDALGVALPPGIAEAHLAPVPRAVPEIVSRWARSHGPFTPAQLINAFGLAPGVARSALEQLTAERVLQQGEFTPGREGEEWVETEMLRRIRRASLAASRKDIAPVSHSVYARFLGDWQHLTGRRADGRRARADWRGGDGLLSVIDQLAGVSLPLSTWETQVLPSRLPDFTPAMLDAAFAAGEVAWSGHGRLGSSDGWVRLHLADALPLGLDAAALETAAGELAEGSLPARILDLLRGTPGALRHAEILTALADQQDGAAAPQDVHDALWELAFAGLITNDSFEALRGFSLGPAPKTSSRGARRSRPVSRRGAARLSAAMMRQGASDPSQLVTGPMGAGRWSALRIEQVDASARAAAVATLLLDRHGVVTRGAMDVEDVPGSFAAVYRVLSALEENGTCRRGYFVDGLGASQFAPVEGVDRLRDRESEAQTSRDENQRLEESIAHALAATDPANPYGAALPWPALTIAPPEGTNVRPARRAGALVVLLDGHAAAFVDRGGKSLLWWADDPSTPLVAEQLARAVAEDSRLPQLQIERINGHPLDAEDVHGILEALVAAGCYRSPRSLRLRAGGR</sequence>
<evidence type="ECO:0000256" key="9">
    <source>
        <dbReference type="SAM" id="MobiDB-lite"/>
    </source>
</evidence>
<dbReference type="GO" id="GO:0016887">
    <property type="term" value="F:ATP hydrolysis activity"/>
    <property type="evidence" value="ECO:0007669"/>
    <property type="project" value="TreeGrafter"/>
</dbReference>
<evidence type="ECO:0000259" key="10">
    <source>
        <dbReference type="PROSITE" id="PS51192"/>
    </source>
</evidence>
<dbReference type="GO" id="GO:0005524">
    <property type="term" value="F:ATP binding"/>
    <property type="evidence" value="ECO:0007669"/>
    <property type="project" value="UniProtKB-KW"/>
</dbReference>
<dbReference type="RefSeq" id="WP_109276979.1">
    <property type="nucleotide sequence ID" value="NZ_QFKX01000010.1"/>
</dbReference>
<evidence type="ECO:0000256" key="1">
    <source>
        <dbReference type="ARBA" id="ARBA00022741"/>
    </source>
</evidence>
<feature type="domain" description="Helicase C-terminal" evidence="11">
    <location>
        <begin position="309"/>
        <end position="500"/>
    </location>
</feature>
<keyword evidence="4 12" id="KW-0347">Helicase</keyword>
<protein>
    <submittedName>
        <fullName evidence="12">ATP-dependent helicase</fullName>
    </submittedName>
</protein>
<dbReference type="InterPro" id="IPR001650">
    <property type="entry name" value="Helicase_C-like"/>
</dbReference>
<dbReference type="InterPro" id="IPR014001">
    <property type="entry name" value="Helicase_ATP-bd"/>
</dbReference>
<evidence type="ECO:0000256" key="4">
    <source>
        <dbReference type="ARBA" id="ARBA00022806"/>
    </source>
</evidence>
<dbReference type="Pfam" id="PF00271">
    <property type="entry name" value="Helicase_C"/>
    <property type="match status" value="1"/>
</dbReference>
<dbReference type="InterPro" id="IPR055367">
    <property type="entry name" value="WH4_Lhr"/>
</dbReference>
<dbReference type="EMBL" id="QFKX01000010">
    <property type="protein sequence ID" value="PWH04918.1"/>
    <property type="molecule type" value="Genomic_DNA"/>
</dbReference>
<dbReference type="NCBIfam" id="NF007284">
    <property type="entry name" value="PRK09751.1"/>
    <property type="match status" value="1"/>
</dbReference>
<feature type="region of interest" description="Disordered" evidence="9">
    <location>
        <begin position="1"/>
        <end position="36"/>
    </location>
</feature>
<keyword evidence="6" id="KW-0238">DNA-binding</keyword>
<keyword evidence="2" id="KW-0227">DNA damage</keyword>
<dbReference type="OrthoDB" id="9815222at2"/>
<evidence type="ECO:0000313" key="12">
    <source>
        <dbReference type="EMBL" id="PWH04918.1"/>
    </source>
</evidence>
<dbReference type="PROSITE" id="PS51192">
    <property type="entry name" value="HELICASE_ATP_BIND_1"/>
    <property type="match status" value="1"/>
</dbReference>
<evidence type="ECO:0000256" key="6">
    <source>
        <dbReference type="ARBA" id="ARBA00023125"/>
    </source>
</evidence>
<dbReference type="PANTHER" id="PTHR47962">
    <property type="entry name" value="ATP-DEPENDENT HELICASE LHR-RELATED-RELATED"/>
    <property type="match status" value="1"/>
</dbReference>
<dbReference type="InterPro" id="IPR011545">
    <property type="entry name" value="DEAD/DEAH_box_helicase_dom"/>
</dbReference>
<dbReference type="InterPro" id="IPR055369">
    <property type="entry name" value="WH2_Lhr"/>
</dbReference>
<dbReference type="InterPro" id="IPR027417">
    <property type="entry name" value="P-loop_NTPase"/>
</dbReference>
<feature type="domain" description="Helicase ATP-binding" evidence="10">
    <location>
        <begin position="57"/>
        <end position="264"/>
    </location>
</feature>
<keyword evidence="13" id="KW-1185">Reference proteome</keyword>
<keyword evidence="7" id="KW-0234">DNA repair</keyword>
<evidence type="ECO:0000256" key="3">
    <source>
        <dbReference type="ARBA" id="ARBA00022801"/>
    </source>
</evidence>
<evidence type="ECO:0000256" key="2">
    <source>
        <dbReference type="ARBA" id="ARBA00022763"/>
    </source>
</evidence>
<dbReference type="PROSITE" id="PS51194">
    <property type="entry name" value="HELICASE_CTER"/>
    <property type="match status" value="1"/>
</dbReference>
<dbReference type="PANTHER" id="PTHR47962:SF5">
    <property type="entry name" value="ATP-DEPENDENT HELICASE LHR-RELATED"/>
    <property type="match status" value="1"/>
</dbReference>
<comment type="caution">
    <text evidence="12">The sequence shown here is derived from an EMBL/GenBank/DDBJ whole genome shotgun (WGS) entry which is preliminary data.</text>
</comment>
<dbReference type="Pfam" id="PF23236">
    <property type="entry name" value="WHD_2nd_Lhr"/>
    <property type="match status" value="1"/>
</dbReference>
<dbReference type="Pfam" id="PF08494">
    <property type="entry name" value="DEAD_assoc"/>
    <property type="match status" value="1"/>
</dbReference>